<dbReference type="InterPro" id="IPR036388">
    <property type="entry name" value="WH-like_DNA-bd_sf"/>
</dbReference>
<dbReference type="Gene3D" id="3.40.190.290">
    <property type="match status" value="1"/>
</dbReference>
<name>A0A1T4KDH6_9FIRM</name>
<dbReference type="AlphaFoldDB" id="A0A1T4KDH6"/>
<dbReference type="Pfam" id="PF00126">
    <property type="entry name" value="HTH_1"/>
    <property type="match status" value="1"/>
</dbReference>
<dbReference type="PANTHER" id="PTHR30419:SF30">
    <property type="entry name" value="LYSR FAMILY TRANSCRIPTIONAL REGULATOR"/>
    <property type="match status" value="1"/>
</dbReference>
<dbReference type="InterPro" id="IPR000847">
    <property type="entry name" value="LysR_HTH_N"/>
</dbReference>
<evidence type="ECO:0000256" key="5">
    <source>
        <dbReference type="SAM" id="Phobius"/>
    </source>
</evidence>
<feature type="domain" description="HTH lysR-type" evidence="6">
    <location>
        <begin position="3"/>
        <end position="60"/>
    </location>
</feature>
<dbReference type="PANTHER" id="PTHR30419">
    <property type="entry name" value="HTH-TYPE TRANSCRIPTIONAL REGULATOR YBHD"/>
    <property type="match status" value="1"/>
</dbReference>
<dbReference type="GO" id="GO:0003700">
    <property type="term" value="F:DNA-binding transcription factor activity"/>
    <property type="evidence" value="ECO:0007669"/>
    <property type="project" value="InterPro"/>
</dbReference>
<accession>A0A1T4KDH6</accession>
<reference evidence="7 8" key="1">
    <citation type="submission" date="2017-02" db="EMBL/GenBank/DDBJ databases">
        <authorList>
            <person name="Peterson S.W."/>
        </authorList>
    </citation>
    <scope>NUCLEOTIDE SEQUENCE [LARGE SCALE GENOMIC DNA]</scope>
    <source>
        <strain evidence="7 8">DSM 15102</strain>
    </source>
</reference>
<gene>
    <name evidence="7" type="ORF">SAMN02745973_00468</name>
</gene>
<dbReference type="PRINTS" id="PR00039">
    <property type="entry name" value="HTHLYSR"/>
</dbReference>
<dbReference type="SUPFAM" id="SSF53850">
    <property type="entry name" value="Periplasmic binding protein-like II"/>
    <property type="match status" value="1"/>
</dbReference>
<keyword evidence="5" id="KW-1133">Transmembrane helix</keyword>
<keyword evidence="5" id="KW-0812">Transmembrane</keyword>
<dbReference type="InterPro" id="IPR036390">
    <property type="entry name" value="WH_DNA-bd_sf"/>
</dbReference>
<keyword evidence="8" id="KW-1185">Reference proteome</keyword>
<keyword evidence="2" id="KW-0805">Transcription regulation</keyword>
<evidence type="ECO:0000256" key="1">
    <source>
        <dbReference type="ARBA" id="ARBA00009437"/>
    </source>
</evidence>
<dbReference type="GO" id="GO:0003677">
    <property type="term" value="F:DNA binding"/>
    <property type="evidence" value="ECO:0007669"/>
    <property type="project" value="UniProtKB-KW"/>
</dbReference>
<sequence>MKLTLKQLKYFQMVCELKSVTQAAERLYVSQPSITNAIKNLEEDLSITLFDRSKKKLILTPEGEIFLDRVNTILSLVDNTIAEMKDYKDLKRGVLTIGVPPMIGTFIFPRIFTIFKKNYPNIQLNIIENGSLAVKKMIETDELDMGLIIMDSINEHLSALPILNSELLVCLNKEHNLSNRCKLTFDDIKNEPLILLKEGFYIRREILKLFSKHNVQPNIILSSNQLQTIQSLIINDVGISFLMKEIVQKNKSIIKIPFTNKVPINVHLVWKKDRYLSKISKTFIDFIASHSIY</sequence>
<organism evidence="7 8">
    <name type="scientific">Garciella nitratireducens DSM 15102</name>
    <dbReference type="NCBI Taxonomy" id="1121911"/>
    <lineage>
        <taxon>Bacteria</taxon>
        <taxon>Bacillati</taxon>
        <taxon>Bacillota</taxon>
        <taxon>Clostridia</taxon>
        <taxon>Eubacteriales</taxon>
        <taxon>Eubacteriaceae</taxon>
        <taxon>Garciella</taxon>
    </lineage>
</organism>
<dbReference type="GO" id="GO:0005829">
    <property type="term" value="C:cytosol"/>
    <property type="evidence" value="ECO:0007669"/>
    <property type="project" value="TreeGrafter"/>
</dbReference>
<keyword evidence="5" id="KW-0472">Membrane</keyword>
<keyword evidence="4" id="KW-0804">Transcription</keyword>
<dbReference type="SUPFAM" id="SSF46785">
    <property type="entry name" value="Winged helix' DNA-binding domain"/>
    <property type="match status" value="1"/>
</dbReference>
<dbReference type="PROSITE" id="PS50931">
    <property type="entry name" value="HTH_LYSR"/>
    <property type="match status" value="1"/>
</dbReference>
<dbReference type="Gene3D" id="1.10.10.10">
    <property type="entry name" value="Winged helix-like DNA-binding domain superfamily/Winged helix DNA-binding domain"/>
    <property type="match status" value="1"/>
</dbReference>
<dbReference type="Pfam" id="PF03466">
    <property type="entry name" value="LysR_substrate"/>
    <property type="match status" value="1"/>
</dbReference>
<dbReference type="RefSeq" id="WP_087677921.1">
    <property type="nucleotide sequence ID" value="NZ_FUWV01000002.1"/>
</dbReference>
<evidence type="ECO:0000259" key="6">
    <source>
        <dbReference type="PROSITE" id="PS50931"/>
    </source>
</evidence>
<evidence type="ECO:0000313" key="8">
    <source>
        <dbReference type="Proteomes" id="UP000196365"/>
    </source>
</evidence>
<keyword evidence="3 7" id="KW-0238">DNA-binding</keyword>
<dbReference type="CDD" id="cd05466">
    <property type="entry name" value="PBP2_LTTR_substrate"/>
    <property type="match status" value="1"/>
</dbReference>
<comment type="similarity">
    <text evidence="1">Belongs to the LysR transcriptional regulatory family.</text>
</comment>
<dbReference type="FunFam" id="1.10.10.10:FF:000001">
    <property type="entry name" value="LysR family transcriptional regulator"/>
    <property type="match status" value="1"/>
</dbReference>
<dbReference type="EMBL" id="FUWV01000002">
    <property type="protein sequence ID" value="SJZ40441.1"/>
    <property type="molecule type" value="Genomic_DNA"/>
</dbReference>
<evidence type="ECO:0000256" key="2">
    <source>
        <dbReference type="ARBA" id="ARBA00023015"/>
    </source>
</evidence>
<evidence type="ECO:0000313" key="7">
    <source>
        <dbReference type="EMBL" id="SJZ40441.1"/>
    </source>
</evidence>
<dbReference type="OrthoDB" id="9803714at2"/>
<evidence type="ECO:0000256" key="3">
    <source>
        <dbReference type="ARBA" id="ARBA00023125"/>
    </source>
</evidence>
<evidence type="ECO:0000256" key="4">
    <source>
        <dbReference type="ARBA" id="ARBA00023163"/>
    </source>
</evidence>
<dbReference type="InterPro" id="IPR050950">
    <property type="entry name" value="HTH-type_LysR_regulators"/>
</dbReference>
<feature type="transmembrane region" description="Helical" evidence="5">
    <location>
        <begin position="94"/>
        <end position="115"/>
    </location>
</feature>
<proteinExistence type="inferred from homology"/>
<dbReference type="InterPro" id="IPR005119">
    <property type="entry name" value="LysR_subst-bd"/>
</dbReference>
<protein>
    <submittedName>
        <fullName evidence="7">DNA-binding transcriptional regulator, LysR family</fullName>
    </submittedName>
</protein>
<dbReference type="Proteomes" id="UP000196365">
    <property type="component" value="Unassembled WGS sequence"/>
</dbReference>